<evidence type="ECO:0000313" key="2">
    <source>
        <dbReference type="EMBL" id="QOL50167.1"/>
    </source>
</evidence>
<reference evidence="2 3" key="1">
    <citation type="submission" date="2020-10" db="EMBL/GenBank/DDBJ databases">
        <title>Genome sequencing of Massilia sp. LPB0304.</title>
        <authorList>
            <person name="Kim J."/>
        </authorList>
    </citation>
    <scope>NUCLEOTIDE SEQUENCE [LARGE SCALE GENOMIC DNA]</scope>
    <source>
        <strain evidence="2 3">LPB0304</strain>
    </source>
</reference>
<dbReference type="Pfam" id="PF14334">
    <property type="entry name" value="DUF4390"/>
    <property type="match status" value="1"/>
</dbReference>
<keyword evidence="1" id="KW-0732">Signal</keyword>
<dbReference type="Proteomes" id="UP000593875">
    <property type="component" value="Chromosome"/>
</dbReference>
<dbReference type="RefSeq" id="WP_193687185.1">
    <property type="nucleotide sequence ID" value="NZ_CP062941.1"/>
</dbReference>
<keyword evidence="3" id="KW-1185">Reference proteome</keyword>
<evidence type="ECO:0000256" key="1">
    <source>
        <dbReference type="SAM" id="SignalP"/>
    </source>
</evidence>
<dbReference type="PROSITE" id="PS51257">
    <property type="entry name" value="PROKAR_LIPOPROTEIN"/>
    <property type="match status" value="1"/>
</dbReference>
<feature type="signal peptide" evidence="1">
    <location>
        <begin position="1"/>
        <end position="24"/>
    </location>
</feature>
<gene>
    <name evidence="2" type="ORF">LPB04_02235</name>
</gene>
<sequence length="187" mass="21730">MTLRFFRLLACQLLLAFACATAQAADGIDITLAKIEATDEGYRLGANYSFELNHDLEDALQHGVKLYFTTEIELTRPRWWWRDDRAVSSKRTVSISYDVLLRQYYVSMGGSVQQTYQTLDEAMFQIRRPGRWLIAPKNALKPGETYEVSLRMYMNRDLLQKPLQVNAFGNSDWHLASNRKTFNYRAE</sequence>
<dbReference type="InterPro" id="IPR025500">
    <property type="entry name" value="DUF4390"/>
</dbReference>
<protein>
    <submittedName>
        <fullName evidence="2">DUF4390 domain-containing protein</fullName>
    </submittedName>
</protein>
<dbReference type="AlphaFoldDB" id="A0A7L9U5E8"/>
<accession>A0A7L9U5E8</accession>
<name>A0A7L9U5E8_9BURK</name>
<proteinExistence type="predicted"/>
<feature type="chain" id="PRO_5032669840" evidence="1">
    <location>
        <begin position="25"/>
        <end position="187"/>
    </location>
</feature>
<organism evidence="2 3">
    <name type="scientific">Massilia litorea</name>
    <dbReference type="NCBI Taxonomy" id="2769491"/>
    <lineage>
        <taxon>Bacteria</taxon>
        <taxon>Pseudomonadati</taxon>
        <taxon>Pseudomonadota</taxon>
        <taxon>Betaproteobacteria</taxon>
        <taxon>Burkholderiales</taxon>
        <taxon>Oxalobacteraceae</taxon>
        <taxon>Telluria group</taxon>
        <taxon>Massilia</taxon>
    </lineage>
</organism>
<dbReference type="EMBL" id="CP062941">
    <property type="protein sequence ID" value="QOL50167.1"/>
    <property type="molecule type" value="Genomic_DNA"/>
</dbReference>
<dbReference type="KEGG" id="mlir:LPB04_02235"/>
<evidence type="ECO:0000313" key="3">
    <source>
        <dbReference type="Proteomes" id="UP000593875"/>
    </source>
</evidence>